<reference evidence="6" key="1">
    <citation type="submission" date="2018-11" db="EMBL/GenBank/DDBJ databases">
        <authorList>
            <consortium name="Pathogen Informatics"/>
        </authorList>
    </citation>
    <scope>NUCLEOTIDE SEQUENCE</scope>
</reference>
<keyword evidence="3 5" id="KW-1133">Transmembrane helix</keyword>
<dbReference type="EMBL" id="CAAALY010033205">
    <property type="protein sequence ID" value="VEL17569.1"/>
    <property type="molecule type" value="Genomic_DNA"/>
</dbReference>
<evidence type="ECO:0000256" key="5">
    <source>
        <dbReference type="SAM" id="Phobius"/>
    </source>
</evidence>
<name>A0A3S5A1W2_9PLAT</name>
<feature type="transmembrane region" description="Helical" evidence="5">
    <location>
        <begin position="62"/>
        <end position="84"/>
    </location>
</feature>
<evidence type="ECO:0000256" key="2">
    <source>
        <dbReference type="ARBA" id="ARBA00022692"/>
    </source>
</evidence>
<feature type="non-terminal residue" evidence="6">
    <location>
        <position position="215"/>
    </location>
</feature>
<feature type="transmembrane region" description="Helical" evidence="5">
    <location>
        <begin position="136"/>
        <end position="155"/>
    </location>
</feature>
<organism evidence="6 7">
    <name type="scientific">Protopolystoma xenopodis</name>
    <dbReference type="NCBI Taxonomy" id="117903"/>
    <lineage>
        <taxon>Eukaryota</taxon>
        <taxon>Metazoa</taxon>
        <taxon>Spiralia</taxon>
        <taxon>Lophotrochozoa</taxon>
        <taxon>Platyhelminthes</taxon>
        <taxon>Monogenea</taxon>
        <taxon>Polyopisthocotylea</taxon>
        <taxon>Polystomatidea</taxon>
        <taxon>Polystomatidae</taxon>
        <taxon>Protopolystoma</taxon>
    </lineage>
</organism>
<keyword evidence="4 5" id="KW-0472">Membrane</keyword>
<keyword evidence="2 5" id="KW-0812">Transmembrane</keyword>
<feature type="transmembrane region" description="Helical" evidence="5">
    <location>
        <begin position="6"/>
        <end position="26"/>
    </location>
</feature>
<gene>
    <name evidence="6" type="ORF">PXEA_LOCUS11009</name>
</gene>
<evidence type="ECO:0000256" key="1">
    <source>
        <dbReference type="ARBA" id="ARBA00004141"/>
    </source>
</evidence>
<dbReference type="GO" id="GO:0016020">
    <property type="term" value="C:membrane"/>
    <property type="evidence" value="ECO:0007669"/>
    <property type="project" value="UniProtKB-SubCell"/>
</dbReference>
<keyword evidence="7" id="KW-1185">Reference proteome</keyword>
<dbReference type="AlphaFoldDB" id="A0A3S5A1W2"/>
<feature type="transmembrane region" description="Helical" evidence="5">
    <location>
        <begin position="175"/>
        <end position="200"/>
    </location>
</feature>
<comment type="subcellular location">
    <subcellularLocation>
        <location evidence="1">Membrane</location>
        <topology evidence="1">Multi-pass membrane protein</topology>
    </subcellularLocation>
</comment>
<dbReference type="PANTHER" id="PTHR11132">
    <property type="entry name" value="SOLUTE CARRIER FAMILY 35"/>
    <property type="match status" value="1"/>
</dbReference>
<protein>
    <submittedName>
        <fullName evidence="6">Uncharacterized protein</fullName>
    </submittedName>
</protein>
<comment type="caution">
    <text evidence="6">The sequence shown here is derived from an EMBL/GenBank/DDBJ whole genome shotgun (WGS) entry which is preliminary data.</text>
</comment>
<dbReference type="InterPro" id="IPR050186">
    <property type="entry name" value="TPT_transporter"/>
</dbReference>
<evidence type="ECO:0000256" key="4">
    <source>
        <dbReference type="ARBA" id="ARBA00023136"/>
    </source>
</evidence>
<proteinExistence type="predicted"/>
<sequence length="215" mass="24014">MSITFYHLIVKFTIALFLRLLYTYYFRVQRIELGWKSHIKCVAPAGVASALDIGLSNWSLEFITISLLSLIIVILLISGGLLLFSYGSTQFNPIGFSLVLFASFVSGFRWAAAQFVTQKSELGEYFSYGLSNPIDMIYHIQPWMALALLPLALGVEGVEIIASQDLFRCSDYSRLLYNMLYLLIGALLGFCLECAEYLVICHASSLTLSIAGIFK</sequence>
<dbReference type="OrthoDB" id="18894at2759"/>
<evidence type="ECO:0000256" key="3">
    <source>
        <dbReference type="ARBA" id="ARBA00022989"/>
    </source>
</evidence>
<evidence type="ECO:0000313" key="7">
    <source>
        <dbReference type="Proteomes" id="UP000784294"/>
    </source>
</evidence>
<dbReference type="Proteomes" id="UP000784294">
    <property type="component" value="Unassembled WGS sequence"/>
</dbReference>
<evidence type="ECO:0000313" key="6">
    <source>
        <dbReference type="EMBL" id="VEL17569.1"/>
    </source>
</evidence>
<feature type="transmembrane region" description="Helical" evidence="5">
    <location>
        <begin position="96"/>
        <end position="116"/>
    </location>
</feature>
<accession>A0A3S5A1W2</accession>